<evidence type="ECO:0000313" key="3">
    <source>
        <dbReference type="EMBL" id="EET90278.1"/>
    </source>
</evidence>
<sequence length="240" mass="25200">MPSIVVKVDQNENPAGNIARPSESQGEQSAKQNSVGSGAKETSNVKNSTEVSKQDRATAVEEERNKQLLRHSDEAENHKKKLSKTLSALSHEAMVSITAFPLLGAGLMLGSALFLPALAATGALFTFVGMASVAYGIYSHFSKRHKIKKLIKETDEIPDSEKKTLKKSVIRNGAKRFGGHFLEFGGVVGTGAAIVLAGVAATLTLGISLLGGAVVVGIGHAIAKNSHNGIKEAVESAYKP</sequence>
<keyword evidence="4" id="KW-1185">Reference proteome</keyword>
<feature type="transmembrane region" description="Helical" evidence="2">
    <location>
        <begin position="89"/>
        <end position="109"/>
    </location>
</feature>
<evidence type="ECO:0000313" key="4">
    <source>
        <dbReference type="Proteomes" id="UP000332487"/>
    </source>
</evidence>
<feature type="compositionally biased region" description="Basic and acidic residues" evidence="1">
    <location>
        <begin position="52"/>
        <end position="77"/>
    </location>
</feature>
<dbReference type="Proteomes" id="UP000332487">
    <property type="component" value="Unassembled WGS sequence"/>
</dbReference>
<dbReference type="AlphaFoldDB" id="C7DGV7"/>
<keyword evidence="2" id="KW-0472">Membrane</keyword>
<feature type="transmembrane region" description="Helical" evidence="2">
    <location>
        <begin position="115"/>
        <end position="138"/>
    </location>
</feature>
<reference evidence="3 4" key="2">
    <citation type="journal article" date="2010" name="Proc. Natl. Acad. Sci. U.S.A.">
        <title>Enigmatic, ultrasmall, uncultivated Archaea.</title>
        <authorList>
            <person name="Baker B.J."/>
            <person name="Comolli L.R."/>
            <person name="Dick G.J."/>
            <person name="Hauser L.J."/>
            <person name="Hyatt D."/>
            <person name="Dill B.D."/>
            <person name="Land M.L."/>
            <person name="Verberkmoes N.C."/>
            <person name="Hettich R.L."/>
            <person name="Banfield J.F."/>
        </authorList>
    </citation>
    <scope>NUCLEOTIDE SEQUENCE [LARGE SCALE GENOMIC DNA]</scope>
    <source>
        <strain evidence="3">ARMAN-2</strain>
    </source>
</reference>
<keyword evidence="2" id="KW-0812">Transmembrane</keyword>
<evidence type="ECO:0000256" key="1">
    <source>
        <dbReference type="SAM" id="MobiDB-lite"/>
    </source>
</evidence>
<reference evidence="3 4" key="1">
    <citation type="journal article" date="2009" name="Genome Biol.">
        <title>Community-wide analysis of microbial genome sequence signatures.</title>
        <authorList>
            <person name="Dick G.J."/>
            <person name="Andersson A.F."/>
            <person name="Baker B.J."/>
            <person name="Simmons S.L."/>
            <person name="Thomas B.C."/>
            <person name="Yelton A.P."/>
            <person name="Banfield J.F."/>
        </authorList>
    </citation>
    <scope>NUCLEOTIDE SEQUENCE [LARGE SCALE GENOMIC DNA]</scope>
    <source>
        <strain evidence="3">ARMAN-2</strain>
    </source>
</reference>
<keyword evidence="2" id="KW-1133">Transmembrane helix</keyword>
<feature type="transmembrane region" description="Helical" evidence="2">
    <location>
        <begin position="181"/>
        <end position="199"/>
    </location>
</feature>
<organism evidence="3 4">
    <name type="scientific">Candidatus Micrarchaeum acidiphilum ARMAN-2</name>
    <dbReference type="NCBI Taxonomy" id="425595"/>
    <lineage>
        <taxon>Archaea</taxon>
        <taxon>Candidatus Micrarchaeota</taxon>
        <taxon>Candidatus Micrarchaeia</taxon>
        <taxon>Candidatus Micrarchaeales</taxon>
        <taxon>Candidatus Micrarchaeaceae</taxon>
        <taxon>Candidatus Micrarchaeum</taxon>
    </lineage>
</organism>
<name>C7DGV7_MICA2</name>
<accession>C7DGV7</accession>
<evidence type="ECO:0000256" key="2">
    <source>
        <dbReference type="SAM" id="Phobius"/>
    </source>
</evidence>
<feature type="region of interest" description="Disordered" evidence="1">
    <location>
        <begin position="1"/>
        <end position="79"/>
    </location>
</feature>
<feature type="compositionally biased region" description="Polar residues" evidence="1">
    <location>
        <begin position="22"/>
        <end position="51"/>
    </location>
</feature>
<dbReference type="EMBL" id="GG697239">
    <property type="protein sequence ID" value="EET90278.1"/>
    <property type="molecule type" value="Genomic_DNA"/>
</dbReference>
<proteinExistence type="predicted"/>
<protein>
    <submittedName>
        <fullName evidence="3">Uncharacterized protein</fullName>
    </submittedName>
</protein>
<feature type="transmembrane region" description="Helical" evidence="2">
    <location>
        <begin position="205"/>
        <end position="223"/>
    </location>
</feature>
<gene>
    <name evidence="3" type="ORF">UNLARM2_0307</name>
</gene>